<proteinExistence type="predicted"/>
<evidence type="ECO:0000313" key="3">
    <source>
        <dbReference type="Proteomes" id="UP000541444"/>
    </source>
</evidence>
<organism evidence="2 3">
    <name type="scientific">Kingdonia uniflora</name>
    <dbReference type="NCBI Taxonomy" id="39325"/>
    <lineage>
        <taxon>Eukaryota</taxon>
        <taxon>Viridiplantae</taxon>
        <taxon>Streptophyta</taxon>
        <taxon>Embryophyta</taxon>
        <taxon>Tracheophyta</taxon>
        <taxon>Spermatophyta</taxon>
        <taxon>Magnoliopsida</taxon>
        <taxon>Ranunculales</taxon>
        <taxon>Circaeasteraceae</taxon>
        <taxon>Kingdonia</taxon>
    </lineage>
</organism>
<feature type="compositionally biased region" description="Polar residues" evidence="1">
    <location>
        <begin position="1"/>
        <end position="19"/>
    </location>
</feature>
<dbReference type="Proteomes" id="UP000541444">
    <property type="component" value="Unassembled WGS sequence"/>
</dbReference>
<name>A0A7J7N976_9MAGN</name>
<dbReference type="AlphaFoldDB" id="A0A7J7N976"/>
<accession>A0A7J7N976</accession>
<gene>
    <name evidence="2" type="ORF">GIB67_022139</name>
</gene>
<comment type="caution">
    <text evidence="2">The sequence shown here is derived from an EMBL/GenBank/DDBJ whole genome shotgun (WGS) entry which is preliminary data.</text>
</comment>
<reference evidence="2 3" key="1">
    <citation type="journal article" date="2020" name="IScience">
        <title>Genome Sequencing of the Endangered Kingdonia uniflora (Circaeasteraceae, Ranunculales) Reveals Potential Mechanisms of Evolutionary Specialization.</title>
        <authorList>
            <person name="Sun Y."/>
            <person name="Deng T."/>
            <person name="Zhang A."/>
            <person name="Moore M.J."/>
            <person name="Landis J.B."/>
            <person name="Lin N."/>
            <person name="Zhang H."/>
            <person name="Zhang X."/>
            <person name="Huang J."/>
            <person name="Zhang X."/>
            <person name="Sun H."/>
            <person name="Wang H."/>
        </authorList>
    </citation>
    <scope>NUCLEOTIDE SEQUENCE [LARGE SCALE GENOMIC DNA]</scope>
    <source>
        <strain evidence="2">TB1705</strain>
        <tissue evidence="2">Leaf</tissue>
    </source>
</reference>
<evidence type="ECO:0000256" key="1">
    <source>
        <dbReference type="SAM" id="MobiDB-lite"/>
    </source>
</evidence>
<evidence type="ECO:0000313" key="2">
    <source>
        <dbReference type="EMBL" id="KAF6163574.1"/>
    </source>
</evidence>
<sequence>MDIQEPTRSVYTRDSNITGDVQLHKPPGSAVYLTEPCCLTASKMTEGNTALIASSQGKKAYE</sequence>
<feature type="region of interest" description="Disordered" evidence="1">
    <location>
        <begin position="1"/>
        <end position="22"/>
    </location>
</feature>
<keyword evidence="3" id="KW-1185">Reference proteome</keyword>
<dbReference type="EMBL" id="JACGCM010000972">
    <property type="protein sequence ID" value="KAF6163574.1"/>
    <property type="molecule type" value="Genomic_DNA"/>
</dbReference>
<protein>
    <submittedName>
        <fullName evidence="2">Uncharacterized protein</fullName>
    </submittedName>
</protein>